<dbReference type="PANTHER" id="PTHR30329:SF21">
    <property type="entry name" value="LIPOPROTEIN YIAD-RELATED"/>
    <property type="match status" value="1"/>
</dbReference>
<keyword evidence="5 12" id="KW-0732">Signal</keyword>
<evidence type="ECO:0000256" key="6">
    <source>
        <dbReference type="ARBA" id="ARBA00023065"/>
    </source>
</evidence>
<dbReference type="PANTHER" id="PTHR30329">
    <property type="entry name" value="STATOR ELEMENT OF FLAGELLAR MOTOR COMPLEX"/>
    <property type="match status" value="1"/>
</dbReference>
<evidence type="ECO:0000256" key="2">
    <source>
        <dbReference type="ARBA" id="ARBA00022448"/>
    </source>
</evidence>
<dbReference type="InterPro" id="IPR027385">
    <property type="entry name" value="Beta-barrel_OMP"/>
</dbReference>
<keyword evidence="3" id="KW-1134">Transmembrane beta strand</keyword>
<dbReference type="NCBIfam" id="TIGR04565">
    <property type="entry name" value="OMP_myx_plus"/>
    <property type="match status" value="1"/>
</dbReference>
<dbReference type="InterPro" id="IPR050330">
    <property type="entry name" value="Bact_OuterMem_StrucFunc"/>
</dbReference>
<dbReference type="SUPFAM" id="SSF56925">
    <property type="entry name" value="OMPA-like"/>
    <property type="match status" value="1"/>
</dbReference>
<evidence type="ECO:0000256" key="5">
    <source>
        <dbReference type="ARBA" id="ARBA00022729"/>
    </source>
</evidence>
<evidence type="ECO:0000256" key="8">
    <source>
        <dbReference type="ARBA" id="ARBA00023136"/>
    </source>
</evidence>
<reference evidence="14" key="1">
    <citation type="journal article" date="2011" name="Environ. Microbiol.">
        <title>Genomic insights into the metabolic potential of the polycyclic aromatic hydrocarbon degrading sulfate-reducing Deltaproteobacterium N47.</title>
        <authorList>
            <person name="Bergmann F."/>
            <person name="Selesi D."/>
            <person name="Weinmaier T."/>
            <person name="Tischler P."/>
            <person name="Rattei T."/>
            <person name="Meckenstock R.U."/>
        </authorList>
    </citation>
    <scope>NUCLEOTIDE SEQUENCE</scope>
</reference>
<evidence type="ECO:0000256" key="12">
    <source>
        <dbReference type="SAM" id="SignalP"/>
    </source>
</evidence>
<dbReference type="InterPro" id="IPR006690">
    <property type="entry name" value="OMPA-like_CS"/>
</dbReference>
<dbReference type="InterPro" id="IPR006665">
    <property type="entry name" value="OmpA-like"/>
</dbReference>
<dbReference type="InterPro" id="IPR036737">
    <property type="entry name" value="OmpA-like_sf"/>
</dbReference>
<dbReference type="SUPFAM" id="SSF103088">
    <property type="entry name" value="OmpA-like"/>
    <property type="match status" value="1"/>
</dbReference>
<dbReference type="GO" id="GO:0006811">
    <property type="term" value="P:monoatomic ion transport"/>
    <property type="evidence" value="ECO:0007669"/>
    <property type="project" value="UniProtKB-KW"/>
</dbReference>
<dbReference type="PROSITE" id="PS01068">
    <property type="entry name" value="OMPA_1"/>
    <property type="match status" value="1"/>
</dbReference>
<feature type="compositionally biased region" description="Acidic residues" evidence="11">
    <location>
        <begin position="201"/>
        <end position="211"/>
    </location>
</feature>
<name>E1YBE5_9BACT</name>
<evidence type="ECO:0000256" key="7">
    <source>
        <dbReference type="ARBA" id="ARBA00023114"/>
    </source>
</evidence>
<feature type="chain" id="PRO_5003155002" description="OmpA-like domain-containing protein" evidence="12">
    <location>
        <begin position="26"/>
        <end position="403"/>
    </location>
</feature>
<dbReference type="PROSITE" id="PS51123">
    <property type="entry name" value="OMPA_2"/>
    <property type="match status" value="1"/>
</dbReference>
<gene>
    <name evidence="14" type="ORF">N47_G32130</name>
</gene>
<keyword evidence="4" id="KW-0812">Transmembrane</keyword>
<dbReference type="InterPro" id="IPR030820">
    <property type="entry name" value="OMP_myx_plus_Proteobacteria"/>
</dbReference>
<dbReference type="SUPFAM" id="SSF103647">
    <property type="entry name" value="TSP type-3 repeat"/>
    <property type="match status" value="1"/>
</dbReference>
<dbReference type="Gene3D" id="3.30.1330.60">
    <property type="entry name" value="OmpA-like domain"/>
    <property type="match status" value="1"/>
</dbReference>
<evidence type="ECO:0000256" key="11">
    <source>
        <dbReference type="SAM" id="MobiDB-lite"/>
    </source>
</evidence>
<evidence type="ECO:0000256" key="9">
    <source>
        <dbReference type="ARBA" id="ARBA00023237"/>
    </source>
</evidence>
<keyword evidence="7" id="KW-0626">Porin</keyword>
<evidence type="ECO:0000259" key="13">
    <source>
        <dbReference type="PROSITE" id="PS51123"/>
    </source>
</evidence>
<keyword evidence="8 10" id="KW-0472">Membrane</keyword>
<dbReference type="Pfam" id="PF02412">
    <property type="entry name" value="TSP_3"/>
    <property type="match status" value="3"/>
</dbReference>
<dbReference type="InterPro" id="IPR011250">
    <property type="entry name" value="OMP/PagP_B-barrel"/>
</dbReference>
<sequence length="403" mass="43990">MKKTFLTLTISVFLLLTLFMTLSFAEDRKGAFTITPNIGWYVFEGNQKLDDGITPGINLGYDLTKNWGIEGSFNYIDSDRKGYSDSSVSGYLYKMDGIYNITNFGKLVPYLAAGAGGITLNPADGDTGNNFLVNYGAGLKYFLTDNIALRGDVRHVIPLNESNNNLLCTVGLSFLFGGEKETPKIEPVSEVKEAPAVAEKVEEDVDTDGDGVYDSLDKCPDTPKGVKVDADGCPLDTDGDGVYDYLDKCPDTPKGVKVDADGCPLDTDGDGVYDYLDKCPDTPKGASVDSRGCWVLAGVYFDTEKWNIVSQYFPVLDNVVGIIKKNPDMKLEIQGHTDSRGTEKYNQKLSENRAKSVLEYLAGKGVVRSKLTAKGYGYSVPAAPNDTEEGMAKNRRVELKPIY</sequence>
<dbReference type="GO" id="GO:0046930">
    <property type="term" value="C:pore complex"/>
    <property type="evidence" value="ECO:0007669"/>
    <property type="project" value="UniProtKB-KW"/>
</dbReference>
<comment type="subcellular location">
    <subcellularLocation>
        <location evidence="1">Cell outer membrane</location>
        <topology evidence="1">Multi-pass membrane protein</topology>
    </subcellularLocation>
</comment>
<dbReference type="GO" id="GO:0005509">
    <property type="term" value="F:calcium ion binding"/>
    <property type="evidence" value="ECO:0007669"/>
    <property type="project" value="InterPro"/>
</dbReference>
<proteinExistence type="predicted"/>
<dbReference type="InterPro" id="IPR028974">
    <property type="entry name" value="TSP_type-3_rpt"/>
</dbReference>
<evidence type="ECO:0000256" key="4">
    <source>
        <dbReference type="ARBA" id="ARBA00022692"/>
    </source>
</evidence>
<dbReference type="GO" id="GO:0007155">
    <property type="term" value="P:cell adhesion"/>
    <property type="evidence" value="ECO:0007669"/>
    <property type="project" value="InterPro"/>
</dbReference>
<evidence type="ECO:0000256" key="1">
    <source>
        <dbReference type="ARBA" id="ARBA00004571"/>
    </source>
</evidence>
<dbReference type="InterPro" id="IPR003367">
    <property type="entry name" value="Thrombospondin_3-like_rpt"/>
</dbReference>
<dbReference type="GO" id="GO:0015288">
    <property type="term" value="F:porin activity"/>
    <property type="evidence" value="ECO:0007669"/>
    <property type="project" value="UniProtKB-KW"/>
</dbReference>
<dbReference type="Pfam" id="PF00691">
    <property type="entry name" value="OmpA"/>
    <property type="match status" value="1"/>
</dbReference>
<dbReference type="CDD" id="cd07185">
    <property type="entry name" value="OmpA_C-like"/>
    <property type="match status" value="1"/>
</dbReference>
<feature type="region of interest" description="Disordered" evidence="11">
    <location>
        <begin position="186"/>
        <end position="216"/>
    </location>
</feature>
<accession>E1YBE5</accession>
<keyword evidence="6" id="KW-0406">Ion transport</keyword>
<keyword evidence="9" id="KW-0998">Cell outer membrane</keyword>
<dbReference type="Gene3D" id="4.10.1080.10">
    <property type="entry name" value="TSP type-3 repeat"/>
    <property type="match status" value="1"/>
</dbReference>
<dbReference type="PRINTS" id="PR01021">
    <property type="entry name" value="OMPADOMAIN"/>
</dbReference>
<dbReference type="GO" id="GO:0009279">
    <property type="term" value="C:cell outer membrane"/>
    <property type="evidence" value="ECO:0007669"/>
    <property type="project" value="UniProtKB-SubCell"/>
</dbReference>
<dbReference type="Pfam" id="PF13505">
    <property type="entry name" value="OMP_b-brl"/>
    <property type="match status" value="1"/>
</dbReference>
<evidence type="ECO:0000256" key="10">
    <source>
        <dbReference type="PROSITE-ProRule" id="PRU00473"/>
    </source>
</evidence>
<protein>
    <recommendedName>
        <fullName evidence="13">OmpA-like domain-containing protein</fullName>
    </recommendedName>
</protein>
<feature type="domain" description="OmpA-like" evidence="13">
    <location>
        <begin position="288"/>
        <end position="403"/>
    </location>
</feature>
<evidence type="ECO:0000256" key="3">
    <source>
        <dbReference type="ARBA" id="ARBA00022452"/>
    </source>
</evidence>
<dbReference type="InterPro" id="IPR006664">
    <property type="entry name" value="OMP_bac"/>
</dbReference>
<dbReference type="Gene3D" id="2.40.160.20">
    <property type="match status" value="1"/>
</dbReference>
<keyword evidence="2" id="KW-0813">Transport</keyword>
<evidence type="ECO:0000313" key="14">
    <source>
        <dbReference type="EMBL" id="CBX27889.1"/>
    </source>
</evidence>
<feature type="signal peptide" evidence="12">
    <location>
        <begin position="1"/>
        <end position="25"/>
    </location>
</feature>
<organism evidence="14">
    <name type="scientific">uncultured Desulfobacterium sp</name>
    <dbReference type="NCBI Taxonomy" id="201089"/>
    <lineage>
        <taxon>Bacteria</taxon>
        <taxon>Pseudomonadati</taxon>
        <taxon>Thermodesulfobacteriota</taxon>
        <taxon>Desulfobacteria</taxon>
        <taxon>Desulfobacterales</taxon>
        <taxon>Desulfobacteriaceae</taxon>
        <taxon>Desulfobacterium</taxon>
        <taxon>environmental samples</taxon>
    </lineage>
</organism>
<dbReference type="AlphaFoldDB" id="E1YBE5"/>
<dbReference type="EMBL" id="FR695868">
    <property type="protein sequence ID" value="CBX27889.1"/>
    <property type="molecule type" value="Genomic_DNA"/>
</dbReference>